<keyword evidence="2" id="KW-1185">Reference proteome</keyword>
<gene>
    <name evidence="1" type="primary">trxB</name>
    <name evidence="1" type="ORF">OXU80_15120</name>
</gene>
<evidence type="ECO:0000313" key="1">
    <source>
        <dbReference type="EMBL" id="WAJ26236.1"/>
    </source>
</evidence>
<dbReference type="Proteomes" id="UP001163223">
    <property type="component" value="Chromosome"/>
</dbReference>
<evidence type="ECO:0000313" key="2">
    <source>
        <dbReference type="Proteomes" id="UP001163223"/>
    </source>
</evidence>
<dbReference type="EC" id="1.8.1.9" evidence="1"/>
<dbReference type="EMBL" id="CP113520">
    <property type="protein sequence ID" value="WAJ26236.1"/>
    <property type="molecule type" value="Genomic_DNA"/>
</dbReference>
<organism evidence="1 2">
    <name type="scientific">Antarcticirhabdus aurantiaca</name>
    <dbReference type="NCBI Taxonomy" id="2606717"/>
    <lineage>
        <taxon>Bacteria</taxon>
        <taxon>Pseudomonadati</taxon>
        <taxon>Pseudomonadota</taxon>
        <taxon>Alphaproteobacteria</taxon>
        <taxon>Hyphomicrobiales</taxon>
        <taxon>Aurantimonadaceae</taxon>
        <taxon>Antarcticirhabdus</taxon>
    </lineage>
</organism>
<accession>A0ACD4NHF9</accession>
<proteinExistence type="predicted"/>
<protein>
    <submittedName>
        <fullName evidence="1">Thioredoxin-disulfide reductase</fullName>
        <ecNumber evidence="1">1.8.1.9</ecNumber>
    </submittedName>
</protein>
<name>A0ACD4NHF9_9HYPH</name>
<reference evidence="1" key="1">
    <citation type="submission" date="2022-11" db="EMBL/GenBank/DDBJ databases">
        <title>beta-Carotene-producing bacterium, Jeongeuplla avenae sp. nov., alleviates the salt stress of Arabidopsis seedlings.</title>
        <authorList>
            <person name="Jiang L."/>
            <person name="Lee J."/>
        </authorList>
    </citation>
    <scope>NUCLEOTIDE SEQUENCE</scope>
    <source>
        <strain evidence="1">DY_R2A_6</strain>
    </source>
</reference>
<keyword evidence="1" id="KW-0560">Oxidoreductase</keyword>
<sequence>MTERHAQILILGSGPAGYTAAIYAARAMLKPILVSGLQEGGQLTITTDVENYPGFADPIQGPWLMEQMKAQAIHVGTEIVGDLIVKAELNVHPFRLTGDSGTVYTCDALIVATGAQARWLGLPSEAFFQGFGVSACATCDGFFYRNKDVVVVGGGNTAVEEALYLAHIAKSVTLVHRRGDLRAERILQNRLLAKDNVSVIWNAEVDEVLGKTEPFKSVTGVRLKDTRTGETRELATDGVFVAIGHTPAVELFTGQLRQKPSGYLWVEPGSARTSIEGVFAAGDVADDVYRQAVTAAGLGCMAALEAEKWLAAQGLEEQRQAAE</sequence>